<dbReference type="InterPro" id="IPR000504">
    <property type="entry name" value="RRM_dom"/>
</dbReference>
<keyword evidence="10" id="KW-0539">Nucleus</keyword>
<dbReference type="SMART" id="SM00508">
    <property type="entry name" value="PostSET"/>
    <property type="match status" value="1"/>
</dbReference>
<dbReference type="PROSITE" id="PS50280">
    <property type="entry name" value="SET"/>
    <property type="match status" value="1"/>
</dbReference>
<evidence type="ECO:0000256" key="12">
    <source>
        <dbReference type="ARBA" id="ARBA00047583"/>
    </source>
</evidence>
<evidence type="ECO:0000256" key="2">
    <source>
        <dbReference type="ARBA" id="ARBA00012182"/>
    </source>
</evidence>
<dbReference type="InterPro" id="IPR037841">
    <property type="entry name" value="SET_SETD1A/B"/>
</dbReference>
<feature type="compositionally biased region" description="Low complexity" evidence="15">
    <location>
        <begin position="852"/>
        <end position="875"/>
    </location>
</feature>
<evidence type="ECO:0000256" key="5">
    <source>
        <dbReference type="ARBA" id="ARBA00022691"/>
    </source>
</evidence>
<feature type="region of interest" description="Disordered" evidence="15">
    <location>
        <begin position="1342"/>
        <end position="1375"/>
    </location>
</feature>
<evidence type="ECO:0000256" key="4">
    <source>
        <dbReference type="ARBA" id="ARBA00022679"/>
    </source>
</evidence>
<keyword evidence="4" id="KW-0808">Transferase</keyword>
<feature type="compositionally biased region" description="Polar residues" evidence="15">
    <location>
        <begin position="1349"/>
        <end position="1364"/>
    </location>
</feature>
<evidence type="ECO:0000313" key="19">
    <source>
        <dbReference type="EMBL" id="KAF8562486.1"/>
    </source>
</evidence>
<dbReference type="Gene3D" id="2.170.270.10">
    <property type="entry name" value="SET domain"/>
    <property type="match status" value="1"/>
</dbReference>
<feature type="region of interest" description="Disordered" evidence="15">
    <location>
        <begin position="668"/>
        <end position="1095"/>
    </location>
</feature>
<keyword evidence="3" id="KW-0489">Methyltransferase</keyword>
<feature type="compositionally biased region" description="Basic and acidic residues" evidence="15">
    <location>
        <begin position="241"/>
        <end position="252"/>
    </location>
</feature>
<dbReference type="EC" id="2.1.1.354" evidence="2"/>
<dbReference type="PROSITE" id="PS50102">
    <property type="entry name" value="RRM"/>
    <property type="match status" value="1"/>
</dbReference>
<evidence type="ECO:0000256" key="14">
    <source>
        <dbReference type="PROSITE-ProRule" id="PRU00176"/>
    </source>
</evidence>
<dbReference type="SUPFAM" id="SSF82199">
    <property type="entry name" value="SET domain"/>
    <property type="match status" value="1"/>
</dbReference>
<dbReference type="Proteomes" id="UP000699462">
    <property type="component" value="Unassembled WGS sequence"/>
</dbReference>
<feature type="compositionally biased region" description="Polar residues" evidence="15">
    <location>
        <begin position="382"/>
        <end position="397"/>
    </location>
</feature>
<evidence type="ECO:0000256" key="3">
    <source>
        <dbReference type="ARBA" id="ARBA00022603"/>
    </source>
</evidence>
<evidence type="ECO:0000256" key="9">
    <source>
        <dbReference type="ARBA" id="ARBA00023163"/>
    </source>
</evidence>
<evidence type="ECO:0000256" key="13">
    <source>
        <dbReference type="ARBA" id="ARBA00049129"/>
    </source>
</evidence>
<dbReference type="PANTHER" id="PTHR45814:SF2">
    <property type="entry name" value="HISTONE-LYSINE N-METHYLTRANSFERASE SETD1"/>
    <property type="match status" value="1"/>
</dbReference>
<feature type="domain" description="Post-SET" evidence="18">
    <location>
        <begin position="1922"/>
        <end position="1938"/>
    </location>
</feature>
<dbReference type="GO" id="GO:0048188">
    <property type="term" value="C:Set1C/COMPASS complex"/>
    <property type="evidence" value="ECO:0007669"/>
    <property type="project" value="InterPro"/>
</dbReference>
<evidence type="ECO:0000259" key="17">
    <source>
        <dbReference type="PROSITE" id="PS50280"/>
    </source>
</evidence>
<comment type="caution">
    <text evidence="19">The sequence shown here is derived from an EMBL/GenBank/DDBJ whole genome shotgun (WGS) entry which is preliminary data.</text>
</comment>
<name>A0A8T0D4Z0_9TREM</name>
<evidence type="ECO:0000256" key="15">
    <source>
        <dbReference type="SAM" id="MobiDB-lite"/>
    </source>
</evidence>
<feature type="compositionally biased region" description="Basic and acidic residues" evidence="15">
    <location>
        <begin position="765"/>
        <end position="778"/>
    </location>
</feature>
<dbReference type="SMART" id="SM00317">
    <property type="entry name" value="SET"/>
    <property type="match status" value="1"/>
</dbReference>
<dbReference type="InterPro" id="IPR044570">
    <property type="entry name" value="Set1-like"/>
</dbReference>
<feature type="domain" description="SET" evidence="17">
    <location>
        <begin position="1799"/>
        <end position="1916"/>
    </location>
</feature>
<dbReference type="EMBL" id="JTDF01019740">
    <property type="protein sequence ID" value="KAF8562486.1"/>
    <property type="molecule type" value="Genomic_DNA"/>
</dbReference>
<comment type="catalytic activity">
    <reaction evidence="13">
        <text>N(6),N(6)-dimethyl-L-lysyl(4)-[histone H3] + S-adenosyl-L-methionine = N(6),N(6),N(6)-trimethyl-L-lysyl(4)-[histone H3] + S-adenosyl-L-homocysteine + H(+)</text>
        <dbReference type="Rhea" id="RHEA:60272"/>
        <dbReference type="Rhea" id="RHEA-COMP:15537"/>
        <dbReference type="Rhea" id="RHEA-COMP:15540"/>
        <dbReference type="ChEBI" id="CHEBI:15378"/>
        <dbReference type="ChEBI" id="CHEBI:57856"/>
        <dbReference type="ChEBI" id="CHEBI:59789"/>
        <dbReference type="ChEBI" id="CHEBI:61961"/>
        <dbReference type="ChEBI" id="CHEBI:61976"/>
    </reaction>
</comment>
<dbReference type="InterPro" id="IPR012677">
    <property type="entry name" value="Nucleotide-bd_a/b_plait_sf"/>
</dbReference>
<dbReference type="GO" id="GO:0032259">
    <property type="term" value="P:methylation"/>
    <property type="evidence" value="ECO:0007669"/>
    <property type="project" value="UniProtKB-KW"/>
</dbReference>
<keyword evidence="9" id="KW-0804">Transcription</keyword>
<comment type="catalytic activity">
    <reaction evidence="12">
        <text>N(6)-methyl-L-lysyl(4)-[histone H3] + S-adenosyl-L-methionine = N(6),N(6)-dimethyl-L-lysyl(4)-[histone H3] + S-adenosyl-L-homocysteine + H(+)</text>
        <dbReference type="Rhea" id="RHEA:60268"/>
        <dbReference type="Rhea" id="RHEA-COMP:15540"/>
        <dbReference type="Rhea" id="RHEA-COMP:15543"/>
        <dbReference type="ChEBI" id="CHEBI:15378"/>
        <dbReference type="ChEBI" id="CHEBI:57856"/>
        <dbReference type="ChEBI" id="CHEBI:59789"/>
        <dbReference type="ChEBI" id="CHEBI:61929"/>
        <dbReference type="ChEBI" id="CHEBI:61976"/>
    </reaction>
</comment>
<keyword evidence="6" id="KW-0156">Chromatin regulator</keyword>
<feature type="compositionally biased region" description="Low complexity" evidence="15">
    <location>
        <begin position="901"/>
        <end position="924"/>
    </location>
</feature>
<feature type="compositionally biased region" description="Pro residues" evidence="15">
    <location>
        <begin position="676"/>
        <end position="686"/>
    </location>
</feature>
<feature type="region of interest" description="Disordered" evidence="15">
    <location>
        <begin position="1274"/>
        <end position="1324"/>
    </location>
</feature>
<feature type="region of interest" description="Disordered" evidence="15">
    <location>
        <begin position="223"/>
        <end position="253"/>
    </location>
</feature>
<dbReference type="Pfam" id="PF00856">
    <property type="entry name" value="SET"/>
    <property type="match status" value="1"/>
</dbReference>
<gene>
    <name evidence="19" type="ORF">P879_09640</name>
</gene>
<dbReference type="GO" id="GO:0140999">
    <property type="term" value="F:histone H3K4 trimethyltransferase activity"/>
    <property type="evidence" value="ECO:0007669"/>
    <property type="project" value="UniProtKB-EC"/>
</dbReference>
<dbReference type="InterPro" id="IPR046341">
    <property type="entry name" value="SET_dom_sf"/>
</dbReference>
<evidence type="ECO:0000256" key="11">
    <source>
        <dbReference type="ARBA" id="ARBA00047571"/>
    </source>
</evidence>
<reference evidence="19 20" key="1">
    <citation type="submission" date="2019-07" db="EMBL/GenBank/DDBJ databases">
        <title>Annotation for the trematode Paragonimus westermani.</title>
        <authorList>
            <person name="Choi Y.-J."/>
        </authorList>
    </citation>
    <scope>NUCLEOTIDE SEQUENCE [LARGE SCALE GENOMIC DNA]</scope>
    <source>
        <strain evidence="19">180907_Pwestermani</strain>
    </source>
</reference>
<feature type="compositionally biased region" description="Polar residues" evidence="15">
    <location>
        <begin position="404"/>
        <end position="432"/>
    </location>
</feature>
<dbReference type="InterPro" id="IPR003616">
    <property type="entry name" value="Post-SET_dom"/>
</dbReference>
<feature type="compositionally biased region" description="Low complexity" evidence="15">
    <location>
        <begin position="810"/>
        <end position="826"/>
    </location>
</feature>
<keyword evidence="8" id="KW-0805">Transcription regulation</keyword>
<evidence type="ECO:0000259" key="18">
    <source>
        <dbReference type="PROSITE" id="PS50868"/>
    </source>
</evidence>
<feature type="domain" description="RRM" evidence="16">
    <location>
        <begin position="85"/>
        <end position="165"/>
    </location>
</feature>
<evidence type="ECO:0000256" key="7">
    <source>
        <dbReference type="ARBA" id="ARBA00022884"/>
    </source>
</evidence>
<dbReference type="Gene3D" id="3.30.70.330">
    <property type="match status" value="1"/>
</dbReference>
<dbReference type="CDD" id="cd19169">
    <property type="entry name" value="SET_SETD1"/>
    <property type="match status" value="1"/>
</dbReference>
<evidence type="ECO:0000256" key="10">
    <source>
        <dbReference type="ARBA" id="ARBA00023242"/>
    </source>
</evidence>
<keyword evidence="7 14" id="KW-0694">RNA-binding</keyword>
<comment type="catalytic activity">
    <reaction evidence="11">
        <text>L-lysyl(4)-[histone H3] + 3 S-adenosyl-L-methionine = N(6),N(6),N(6)-trimethyl-L-lysyl(4)-[histone H3] + 3 S-adenosyl-L-homocysteine + 3 H(+)</text>
        <dbReference type="Rhea" id="RHEA:60260"/>
        <dbReference type="Rhea" id="RHEA-COMP:15537"/>
        <dbReference type="Rhea" id="RHEA-COMP:15547"/>
        <dbReference type="ChEBI" id="CHEBI:15378"/>
        <dbReference type="ChEBI" id="CHEBI:29969"/>
        <dbReference type="ChEBI" id="CHEBI:57856"/>
        <dbReference type="ChEBI" id="CHEBI:59789"/>
        <dbReference type="ChEBI" id="CHEBI:61961"/>
        <dbReference type="EC" id="2.1.1.354"/>
    </reaction>
</comment>
<dbReference type="Pfam" id="PF00076">
    <property type="entry name" value="RRM_1"/>
    <property type="match status" value="1"/>
</dbReference>
<proteinExistence type="predicted"/>
<evidence type="ECO:0000259" key="16">
    <source>
        <dbReference type="PROSITE" id="PS50102"/>
    </source>
</evidence>
<dbReference type="PANTHER" id="PTHR45814">
    <property type="entry name" value="HISTONE-LYSINE N-METHYLTRANSFERASE SETD1"/>
    <property type="match status" value="1"/>
</dbReference>
<feature type="compositionally biased region" description="Polar residues" evidence="15">
    <location>
        <begin position="1086"/>
        <end position="1095"/>
    </location>
</feature>
<feature type="region of interest" description="Disordered" evidence="15">
    <location>
        <begin position="332"/>
        <end position="354"/>
    </location>
</feature>
<dbReference type="OrthoDB" id="308383at2759"/>
<feature type="compositionally biased region" description="Polar residues" evidence="15">
    <location>
        <begin position="785"/>
        <end position="804"/>
    </location>
</feature>
<organism evidence="19 20">
    <name type="scientific">Paragonimus westermani</name>
    <dbReference type="NCBI Taxonomy" id="34504"/>
    <lineage>
        <taxon>Eukaryota</taxon>
        <taxon>Metazoa</taxon>
        <taxon>Spiralia</taxon>
        <taxon>Lophotrochozoa</taxon>
        <taxon>Platyhelminthes</taxon>
        <taxon>Trematoda</taxon>
        <taxon>Digenea</taxon>
        <taxon>Plagiorchiida</taxon>
        <taxon>Troglotremata</taxon>
        <taxon>Troglotrematidae</taxon>
        <taxon>Paragonimus</taxon>
    </lineage>
</organism>
<protein>
    <recommendedName>
        <fullName evidence="2">[histone H3]-lysine(4) N-trimethyltransferase</fullName>
        <ecNumber evidence="2">2.1.1.354</ecNumber>
    </recommendedName>
</protein>
<accession>A0A8T0D4Z0</accession>
<dbReference type="SMART" id="SM00360">
    <property type="entry name" value="RRM"/>
    <property type="match status" value="1"/>
</dbReference>
<dbReference type="PROSITE" id="PS50868">
    <property type="entry name" value="POST_SET"/>
    <property type="match status" value="1"/>
</dbReference>
<feature type="compositionally biased region" description="Polar residues" evidence="15">
    <location>
        <begin position="694"/>
        <end position="706"/>
    </location>
</feature>
<evidence type="ECO:0000256" key="8">
    <source>
        <dbReference type="ARBA" id="ARBA00023015"/>
    </source>
</evidence>
<evidence type="ECO:0000256" key="1">
    <source>
        <dbReference type="ARBA" id="ARBA00004123"/>
    </source>
</evidence>
<keyword evidence="20" id="KW-1185">Reference proteome</keyword>
<feature type="region of interest" description="Disordered" evidence="15">
    <location>
        <begin position="382"/>
        <end position="461"/>
    </location>
</feature>
<keyword evidence="5" id="KW-0949">S-adenosyl-L-methionine</keyword>
<sequence>MRDSSICPPFVAAKLLWDPELNPTYRMQLFRIDGIIEGQSTPDIEPVVDPRPPLHFRSLCRNPTVDLPIPSFKIDEYYIGEKPEKEVTFSNLNDNISYKNLEEMCKPFGTIMEAKVYYHPKTQQHLGVGTVVFGSSRSAKLCADALNQTSKMGNIMDVKVDFLGKFRIRLLTELMGDISHRDGTTQTASINHGSAGSYRSLHPRQMLTSGVHDRRVFAGHQQPKCSADVNPPPVDPSVRVKSHDPVHSRDLPPSHCMTTFNSHLFSHGSIARDSGDVVAPVVSAEWDPHVDCISSVTDRLPLKERLLLRRQLNSTLQENEPLSSMDCGLKKLTTETDLPPRGHSSSTSSLRDFRDDKIHGKDCVSRSEESLESRIQKLLRLNSFSSGNKGASASSPPRSEKNTATESSGQHNSVSSRTCTHPYSPAPSTQPSAPLLLKSVHECSPPSRVSDSERDHSAPHNSQLLSVCRRTLLPTPDPFSTGAVMPDNSTAHLSPVPSCALVTNRSPLLKTPSKPLDLAEITVITHDVINMFISELKEIMHKDVTRRMVEGKAFKLFSDWWESSDETPSVKITDAGQTTAPSKLDFCPKAFATNVVTSGSSECLTEDVTTIDANSMHVVASISSVPTSAASAVSNPTFPSNVNPTSCTSSISNLFGLGIFTGLRAPLPKIRRKPRPPSPPQPPPSPRTSAVDVSLNSSASPNSRTHLPSPSTSPSSLAHDSNRFARKASIYTDSTTSDEEVTKPPTGRSKRAALDRRRSSVLGSARHDSNSRNNRDVDAPDDSAQESWSSSDTGSNATPDTLGTTHELPSPIRRSSSKSSLCASGSEMDVGVSVDEVGITRPAKNATGPVDVSPTSSDAESSVSSVSSSARSCGAIPDVSSSHESTEPLNDESEAERYVKDVSSSSLDDSPTGSLPSSTPSMTLVKDEKMLPSRRSLVGKEFRDHVEEPPSKERPNKIVMSDNSLSSRDDPGTPERQAAKVNRADLRVSPIQVSREPPVARRRGRPPRTSLVGSGTQRKRGRPRKTDQHSLTVSTVSRKDQQVNSPRRFHPCRRSADLSPMDSDRSFNDLTDDEERHSDIDEQGMNDGTQRPSSQWSVLRASLEMPLENHALNNVHLLPSNSRRKQLLVDCRRSQLAREPNIAVPKTLRDSQKKSPFLGHKLSADGFNSFITSRQTAYKSGKENHQQPVERLKHLRENLLSPANRWDNLENYSLEPLGYGEDTDSASAESIEVTDVVTTPYEWPAHLLEEHNYFHVPPVGSTITYRSHTIHTDANKSAGIPTDDLEPERNLTNDYRRKRSWPDDSPSPCQPGAVNEEPNDDSSWHQTKRFVSFVDKKQSGKLELDENVVGNQPKSTPPRCSSPTGYDLPTNGGRVRTRGNRELASLFTPVLKADLQREAVVEPETKPNSHMSSVLKPDSPTFRPRLYEEDDYILRSVLFRGVDYEDTQFLQIVFEHLSTCVAGSLCSWCSCSKYAPYLRYYKSTYPGLASAISSLRWVDHPPTLIPEPVEIPCYLNASGRLVRNPNYTGASESTCGTKIPNPPGSSRFSRSARFHQLSSFSSSMPSGIVPDRDRNLSRDLFGSDCSLSSSETSDCTSTVESGTISYSNRGNQRFSPKALREETTNSFQPVAYPCNSRQSWQKFDRLLLAVATFSSSQRADNTSDFRMDDVDIHLGPAARLPPAHSSGCARTQGFYRMPVEERFRRAWSVGRSLIGEDGTQRPIPLMPATVEAHLGVSAIIQALGGSLEDRLTEQACEAKKKQLTQFREARSVQRRLLAEFQDIETGDLLKFNQLKFRKKQLIFAKSPIHAWGLIALEPILAEEMVIEYVGQVVRKGVAELRERQYEAKGIGGSYLFRIDDDYVIDATMCGNNARFINHSCQPNCYAKIITVEGKKKIVIYSKRDINVMEEITYDYKFPYEEEKIPCLCGSSACRGTLN</sequence>
<dbReference type="SUPFAM" id="SSF54928">
    <property type="entry name" value="RNA-binding domain, RBD"/>
    <property type="match status" value="1"/>
</dbReference>
<comment type="subcellular location">
    <subcellularLocation>
        <location evidence="1">Nucleus</location>
    </subcellularLocation>
</comment>
<feature type="compositionally biased region" description="Basic and acidic residues" evidence="15">
    <location>
        <begin position="938"/>
        <end position="956"/>
    </location>
</feature>
<evidence type="ECO:0000256" key="6">
    <source>
        <dbReference type="ARBA" id="ARBA00022853"/>
    </source>
</evidence>
<dbReference type="InterPro" id="IPR035979">
    <property type="entry name" value="RBD_domain_sf"/>
</dbReference>
<dbReference type="GO" id="GO:0003723">
    <property type="term" value="F:RNA binding"/>
    <property type="evidence" value="ECO:0007669"/>
    <property type="project" value="UniProtKB-UniRule"/>
</dbReference>
<dbReference type="InterPro" id="IPR001214">
    <property type="entry name" value="SET_dom"/>
</dbReference>
<evidence type="ECO:0000313" key="20">
    <source>
        <dbReference type="Proteomes" id="UP000699462"/>
    </source>
</evidence>